<keyword evidence="5 7" id="KW-0408">Iron</keyword>
<dbReference type="GO" id="GO:0019646">
    <property type="term" value="P:aerobic electron transport chain"/>
    <property type="evidence" value="ECO:0007669"/>
    <property type="project" value="InterPro"/>
</dbReference>
<keyword evidence="10" id="KW-1185">Reference proteome</keyword>
<evidence type="ECO:0000256" key="2">
    <source>
        <dbReference type="ARBA" id="ARBA00022485"/>
    </source>
</evidence>
<keyword evidence="4 7" id="KW-0249">Electron transport</keyword>
<accession>A0A2N7X2F9</accession>
<dbReference type="GO" id="GO:0051539">
    <property type="term" value="F:4 iron, 4 sulfur cluster binding"/>
    <property type="evidence" value="ECO:0007669"/>
    <property type="project" value="UniProtKB-KW"/>
</dbReference>
<organism evidence="9 10">
    <name type="scientific">Trinickia symbiotica</name>
    <dbReference type="NCBI Taxonomy" id="863227"/>
    <lineage>
        <taxon>Bacteria</taxon>
        <taxon>Pseudomonadati</taxon>
        <taxon>Pseudomonadota</taxon>
        <taxon>Betaproteobacteria</taxon>
        <taxon>Burkholderiales</taxon>
        <taxon>Burkholderiaceae</taxon>
        <taxon>Trinickia</taxon>
    </lineage>
</organism>
<evidence type="ECO:0000256" key="1">
    <source>
        <dbReference type="ARBA" id="ARBA00022448"/>
    </source>
</evidence>
<dbReference type="Pfam" id="PF01355">
    <property type="entry name" value="HIPIP"/>
    <property type="match status" value="1"/>
</dbReference>
<dbReference type="GO" id="GO:0046872">
    <property type="term" value="F:metal ion binding"/>
    <property type="evidence" value="ECO:0007669"/>
    <property type="project" value="UniProtKB-KW"/>
</dbReference>
<name>A0A2N7X2F9_9BURK</name>
<keyword evidence="2 7" id="KW-0004">4Fe-4S</keyword>
<evidence type="ECO:0000259" key="8">
    <source>
        <dbReference type="PROSITE" id="PS51373"/>
    </source>
</evidence>
<dbReference type="OrthoDB" id="5298540at2"/>
<protein>
    <recommendedName>
        <fullName evidence="7">High-potential iron-sulfur protein</fullName>
        <shortName evidence="7">HiPIP</shortName>
    </recommendedName>
</protein>
<gene>
    <name evidence="9" type="ORF">C0Z20_15745</name>
</gene>
<proteinExistence type="inferred from homology"/>
<evidence type="ECO:0000313" key="10">
    <source>
        <dbReference type="Proteomes" id="UP000235777"/>
    </source>
</evidence>
<evidence type="ECO:0000256" key="7">
    <source>
        <dbReference type="RuleBase" id="RU000620"/>
    </source>
</evidence>
<dbReference type="Proteomes" id="UP000235777">
    <property type="component" value="Unassembled WGS sequence"/>
</dbReference>
<keyword evidence="3 7" id="KW-0479">Metal-binding</keyword>
<dbReference type="PROSITE" id="PS51373">
    <property type="entry name" value="HIPIP"/>
    <property type="match status" value="1"/>
</dbReference>
<dbReference type="SUPFAM" id="SSF57652">
    <property type="entry name" value="HIPIP (high potential iron protein)"/>
    <property type="match status" value="1"/>
</dbReference>
<comment type="subunit">
    <text evidence="7">Homodimer.</text>
</comment>
<evidence type="ECO:0000256" key="5">
    <source>
        <dbReference type="ARBA" id="ARBA00023004"/>
    </source>
</evidence>
<dbReference type="AlphaFoldDB" id="A0A2N7X2F9"/>
<comment type="function">
    <text evidence="7">Specific class of high-redox-potential 4Fe-4S ferredoxins. Functions in anaerobic electron transport in most purple and in some other photosynthetic bacteria and in at least one genus (Paracoccus) of halophilic, denitrifying bacteria.</text>
</comment>
<evidence type="ECO:0000256" key="4">
    <source>
        <dbReference type="ARBA" id="ARBA00022982"/>
    </source>
</evidence>
<keyword evidence="6 7" id="KW-0411">Iron-sulfur</keyword>
<comment type="caution">
    <text evidence="9">The sequence shown here is derived from an EMBL/GenBank/DDBJ whole genome shotgun (WGS) entry which is preliminary data.</text>
</comment>
<dbReference type="STRING" id="863227.GCA_000373005_05395"/>
<dbReference type="Gene3D" id="4.10.490.10">
    <property type="entry name" value="High potential iron-sulphur protein"/>
    <property type="match status" value="1"/>
</dbReference>
<dbReference type="InterPro" id="IPR036369">
    <property type="entry name" value="HIPIP_sf"/>
</dbReference>
<comment type="similarity">
    <text evidence="7">Belongs to the high-potential iron-sulfur protein (HiPIP) family.</text>
</comment>
<feature type="domain" description="High potential iron-sulfur proteins family profile" evidence="8">
    <location>
        <begin position="27"/>
        <end position="103"/>
    </location>
</feature>
<dbReference type="InterPro" id="IPR000170">
    <property type="entry name" value="High_potential_FeS_prot"/>
</dbReference>
<evidence type="ECO:0000313" key="9">
    <source>
        <dbReference type="EMBL" id="PMS35790.1"/>
    </source>
</evidence>
<evidence type="ECO:0000256" key="6">
    <source>
        <dbReference type="ARBA" id="ARBA00023014"/>
    </source>
</evidence>
<evidence type="ECO:0000256" key="3">
    <source>
        <dbReference type="ARBA" id="ARBA00022723"/>
    </source>
</evidence>
<keyword evidence="1 7" id="KW-0813">Transport</keyword>
<dbReference type="RefSeq" id="WP_026230284.1">
    <property type="nucleotide sequence ID" value="NZ_KB890218.1"/>
</dbReference>
<reference evidence="9 10" key="1">
    <citation type="submission" date="2018-01" db="EMBL/GenBank/DDBJ databases">
        <title>Whole genome analyses suggest that Burkholderia sensu lato contains two further novel genera in the rhizoxinica-symbiotica group Mycetohabitans gen. nov., and Trinickia gen. nov.: implications for the evolution of diazotrophy and nodulation in the Burkholderiaceae.</title>
        <authorList>
            <person name="Estrada-de los Santos P."/>
            <person name="Palmer M."/>
            <person name="Chavez-Ramirez B."/>
            <person name="Beukes C."/>
            <person name="Steenkamp E.T."/>
            <person name="Hirsch A.M."/>
            <person name="Manyaka P."/>
            <person name="Maluk M."/>
            <person name="Lafos M."/>
            <person name="Crook M."/>
            <person name="Gross E."/>
            <person name="Simon M.F."/>
            <person name="Bueno dos Reis Junior F."/>
            <person name="Poole P.S."/>
            <person name="Venter S.N."/>
            <person name="James E.K."/>
        </authorList>
    </citation>
    <scope>NUCLEOTIDE SEQUENCE [LARGE SCALE GENOMIC DNA]</scope>
    <source>
        <strain evidence="9 10">JPY 581</strain>
    </source>
</reference>
<dbReference type="GO" id="GO:0009055">
    <property type="term" value="F:electron transfer activity"/>
    <property type="evidence" value="ECO:0007669"/>
    <property type="project" value="InterPro"/>
</dbReference>
<dbReference type="EMBL" id="PNYC01000009">
    <property type="protein sequence ID" value="PMS35790.1"/>
    <property type="molecule type" value="Genomic_DNA"/>
</dbReference>
<sequence length="103" mass="10987">MKASRRTFLIGSVAAVSALTWQRQVLADTALKLDESDPQAKQYSYKLDATKVDVATSPAYKPGQTCANCSLFQGQSGDPYGGCIIFGNKQVAAAGWCNAYTNS</sequence>